<dbReference type="EMBL" id="AZHO01000011">
    <property type="protein sequence ID" value="KMT60088.1"/>
    <property type="molecule type" value="Genomic_DNA"/>
</dbReference>
<evidence type="ECO:0000256" key="3">
    <source>
        <dbReference type="ARBA" id="ARBA00022723"/>
    </source>
</evidence>
<sequence>MKKWFFILLGVSFILTSCGHDNDMAASETTELHISVAASLKDVMDNVKKTYEKENPDTKLTFDFAGSGQIKERVKSGAPIDGILLASEKDIDELSAKTTEKTQFAKNALVLIVPSKNAVQISNLNELSSFDKIAIGDPDSVPAGKYAEETMQNLGVYKSLKEKLVLASDVRQTLAYVASGNAQAGFVYQTDALISKDVKVSQSVPENLHSPIGYYAGIVKDSTHKAKTREFLQYMTSKKGQEVLAKYGFKPVD</sequence>
<proteinExistence type="inferred from homology"/>
<feature type="binding site" evidence="5">
    <location>
        <position position="143"/>
    </location>
    <ligand>
        <name>molybdate</name>
        <dbReference type="ChEBI" id="CHEBI:36264"/>
    </ligand>
</feature>
<dbReference type="Gene3D" id="3.40.190.10">
    <property type="entry name" value="Periplasmic binding protein-like II"/>
    <property type="match status" value="2"/>
</dbReference>
<keyword evidence="7" id="KW-1185">Reference proteome</keyword>
<dbReference type="AlphaFoldDB" id="A0A0J8GH72"/>
<dbReference type="SUPFAM" id="SSF53850">
    <property type="entry name" value="Periplasmic binding protein-like II"/>
    <property type="match status" value="1"/>
</dbReference>
<evidence type="ECO:0000256" key="1">
    <source>
        <dbReference type="ARBA" id="ARBA00009175"/>
    </source>
</evidence>
<feature type="binding site" evidence="5">
    <location>
        <position position="67"/>
    </location>
    <ligand>
        <name>molybdate</name>
        <dbReference type="ChEBI" id="CHEBI:36264"/>
    </ligand>
</feature>
<dbReference type="PATRIC" id="fig|1430899.3.peg.1045"/>
<feature type="binding site" evidence="5">
    <location>
        <position position="188"/>
    </location>
    <ligand>
        <name>molybdate</name>
        <dbReference type="ChEBI" id="CHEBI:36264"/>
    </ligand>
</feature>
<dbReference type="PIRSF" id="PIRSF004846">
    <property type="entry name" value="ModA"/>
    <property type="match status" value="1"/>
</dbReference>
<dbReference type="InterPro" id="IPR050682">
    <property type="entry name" value="ModA/WtpA"/>
</dbReference>
<name>A0A0J8GH72_9LIST</name>
<dbReference type="Pfam" id="PF13531">
    <property type="entry name" value="SBP_bac_11"/>
    <property type="match status" value="1"/>
</dbReference>
<keyword evidence="2 5" id="KW-0500">Molybdenum</keyword>
<protein>
    <submittedName>
        <fullName evidence="6">Molybdate ABC transporter substrate-binding protein</fullName>
    </submittedName>
</protein>
<dbReference type="GO" id="GO:0015689">
    <property type="term" value="P:molybdate ion transport"/>
    <property type="evidence" value="ECO:0007669"/>
    <property type="project" value="InterPro"/>
</dbReference>
<feature type="binding site" evidence="5">
    <location>
        <position position="39"/>
    </location>
    <ligand>
        <name>molybdate</name>
        <dbReference type="ChEBI" id="CHEBI:36264"/>
    </ligand>
</feature>
<dbReference type="PANTHER" id="PTHR30632">
    <property type="entry name" value="MOLYBDATE-BINDING PERIPLASMIC PROTEIN"/>
    <property type="match status" value="1"/>
</dbReference>
<evidence type="ECO:0000313" key="6">
    <source>
        <dbReference type="EMBL" id="KMT60088.1"/>
    </source>
</evidence>
<dbReference type="GO" id="GO:0030973">
    <property type="term" value="F:molybdate ion binding"/>
    <property type="evidence" value="ECO:0007669"/>
    <property type="project" value="UniProtKB-ARBA"/>
</dbReference>
<dbReference type="NCBIfam" id="TIGR01256">
    <property type="entry name" value="modA"/>
    <property type="match status" value="1"/>
</dbReference>
<dbReference type="InterPro" id="IPR005950">
    <property type="entry name" value="ModA"/>
</dbReference>
<dbReference type="Proteomes" id="UP000052258">
    <property type="component" value="Unassembled WGS sequence"/>
</dbReference>
<evidence type="ECO:0000313" key="7">
    <source>
        <dbReference type="Proteomes" id="UP000052258"/>
    </source>
</evidence>
<evidence type="ECO:0000256" key="4">
    <source>
        <dbReference type="ARBA" id="ARBA00022729"/>
    </source>
</evidence>
<dbReference type="PANTHER" id="PTHR30632:SF0">
    <property type="entry name" value="SULFATE-BINDING PROTEIN"/>
    <property type="match status" value="1"/>
</dbReference>
<dbReference type="OrthoDB" id="9785015at2"/>
<comment type="caution">
    <text evidence="6">The sequence shown here is derived from an EMBL/GenBank/DDBJ whole genome shotgun (WGS) entry which is preliminary data.</text>
</comment>
<keyword evidence="4" id="KW-0732">Signal</keyword>
<dbReference type="PROSITE" id="PS51257">
    <property type="entry name" value="PROKAR_LIPOPROTEIN"/>
    <property type="match status" value="1"/>
</dbReference>
<evidence type="ECO:0000256" key="5">
    <source>
        <dbReference type="PIRSR" id="PIRSR004846-1"/>
    </source>
</evidence>
<dbReference type="GO" id="GO:0046872">
    <property type="term" value="F:metal ion binding"/>
    <property type="evidence" value="ECO:0007669"/>
    <property type="project" value="UniProtKB-KW"/>
</dbReference>
<accession>A0A0J8GH72</accession>
<comment type="similarity">
    <text evidence="1">Belongs to the bacterial solute-binding protein ModA family.</text>
</comment>
<gene>
    <name evidence="6" type="ORF">X560_1014</name>
</gene>
<dbReference type="RefSeq" id="WP_007474196.1">
    <property type="nucleotide sequence ID" value="NZ_KQ130613.1"/>
</dbReference>
<dbReference type="FunFam" id="3.40.190.10:FF:000035">
    <property type="entry name" value="Molybdate ABC transporter substrate-binding protein"/>
    <property type="match status" value="1"/>
</dbReference>
<organism evidence="6 7">
    <name type="scientific">Listeria fleischmannii 1991</name>
    <dbReference type="NCBI Taxonomy" id="1430899"/>
    <lineage>
        <taxon>Bacteria</taxon>
        <taxon>Bacillati</taxon>
        <taxon>Bacillota</taxon>
        <taxon>Bacilli</taxon>
        <taxon>Bacillales</taxon>
        <taxon>Listeriaceae</taxon>
        <taxon>Listeria</taxon>
    </lineage>
</organism>
<feature type="binding site" evidence="5">
    <location>
        <position position="170"/>
    </location>
    <ligand>
        <name>molybdate</name>
        <dbReference type="ChEBI" id="CHEBI:36264"/>
    </ligand>
</feature>
<evidence type="ECO:0000256" key="2">
    <source>
        <dbReference type="ARBA" id="ARBA00022505"/>
    </source>
</evidence>
<reference evidence="6 7" key="1">
    <citation type="journal article" date="2015" name="Genome Biol. Evol.">
        <title>Comparative Genomics of Listeria Sensu Lato: Genus-Wide Differences in Evolutionary Dynamics and the Progressive Gain of Complex, Potentially Pathogenicity-Related Traits through Lateral Gene Transfer.</title>
        <authorList>
            <person name="Chiara M."/>
            <person name="Caruso M."/>
            <person name="D'Erchia A.M."/>
            <person name="Manzari C."/>
            <person name="Fraccalvieri R."/>
            <person name="Goffredo E."/>
            <person name="Latorre L."/>
            <person name="Miccolupo A."/>
            <person name="Padalino I."/>
            <person name="Santagada G."/>
            <person name="Chiocco D."/>
            <person name="Pesole G."/>
            <person name="Horner D.S."/>
            <person name="Parisi A."/>
        </authorList>
    </citation>
    <scope>NUCLEOTIDE SEQUENCE [LARGE SCALE GENOMIC DNA]</scope>
    <source>
        <strain evidence="6 7">1991</strain>
    </source>
</reference>
<dbReference type="GO" id="GO:1901359">
    <property type="term" value="F:tungstate binding"/>
    <property type="evidence" value="ECO:0007669"/>
    <property type="project" value="UniProtKB-ARBA"/>
</dbReference>
<keyword evidence="3 5" id="KW-0479">Metal-binding</keyword>